<dbReference type="Proteomes" id="UP000176867">
    <property type="component" value="Unassembled WGS sequence"/>
</dbReference>
<dbReference type="EMBL" id="MFMU01000001">
    <property type="protein sequence ID" value="OGG94220.1"/>
    <property type="molecule type" value="Genomic_DNA"/>
</dbReference>
<evidence type="ECO:0008006" key="5">
    <source>
        <dbReference type="Google" id="ProtNLM"/>
    </source>
</evidence>
<dbReference type="AlphaFoldDB" id="A0A1F6G7Y7"/>
<comment type="caution">
    <text evidence="3">The sequence shown here is derived from an EMBL/GenBank/DDBJ whole genome shotgun (WGS) entry which is preliminary data.</text>
</comment>
<reference evidence="3 4" key="1">
    <citation type="journal article" date="2016" name="Nat. Commun.">
        <title>Thousands of microbial genomes shed light on interconnected biogeochemical processes in an aquifer system.</title>
        <authorList>
            <person name="Anantharaman K."/>
            <person name="Brown C.T."/>
            <person name="Hug L.A."/>
            <person name="Sharon I."/>
            <person name="Castelle C.J."/>
            <person name="Probst A.J."/>
            <person name="Thomas B.C."/>
            <person name="Singh A."/>
            <person name="Wilkins M.J."/>
            <person name="Karaoz U."/>
            <person name="Brodie E.L."/>
            <person name="Williams K.H."/>
            <person name="Hubbard S.S."/>
            <person name="Banfield J.F."/>
        </authorList>
    </citation>
    <scope>NUCLEOTIDE SEQUENCE [LARGE SCALE GENOMIC DNA]</scope>
</reference>
<gene>
    <name evidence="3" type="ORF">A2609_02855</name>
</gene>
<name>A0A1F6G7Y7_9BACT</name>
<evidence type="ECO:0000256" key="1">
    <source>
        <dbReference type="SAM" id="MobiDB-lite"/>
    </source>
</evidence>
<feature type="transmembrane region" description="Helical" evidence="2">
    <location>
        <begin position="36"/>
        <end position="56"/>
    </location>
</feature>
<protein>
    <recommendedName>
        <fullName evidence="5">Baseplate protein J-like domain-containing protein</fullName>
    </recommendedName>
</protein>
<evidence type="ECO:0000313" key="4">
    <source>
        <dbReference type="Proteomes" id="UP000176867"/>
    </source>
</evidence>
<sequence>MHTLEDIIPPSRRKEPTSLNNRPDGRESRSRSRFPFATIFVVILIIAASVGALFYFSNAKVEITPNTISVAVQSSFTANKSTSGLPFEIITAEKIATQSVAGSGTKTVTSSASGTITIYNTQTKTQQLIANTRFATAAGLIFRIHSAVSIPGGTSAKPGSITATVFADQAGASYNVAPTSFTIPGFAGTPQASQVYARSSSAMTGGASGTMPVVDSAIETKTRNALITALGPDLIASIKDKIPAGFVLVPGSATTTYQELASAPSGTTGQVEVKEQGTVTAVVFPNTALAKAIALSVAELSYHGEPLTLPSVDKLSLTVTGGIPDPNATSFSFFLSGTAPLIYTVDPVHIAAAIAGETRSAAEVALTNYPEVKRAIIILRPFWRQTFPQDPSSISVVVVGNDGKLDR</sequence>
<dbReference type="STRING" id="1798533.A2609_02855"/>
<evidence type="ECO:0000313" key="3">
    <source>
        <dbReference type="EMBL" id="OGG94220.1"/>
    </source>
</evidence>
<keyword evidence="2" id="KW-0812">Transmembrane</keyword>
<evidence type="ECO:0000256" key="2">
    <source>
        <dbReference type="SAM" id="Phobius"/>
    </source>
</evidence>
<organism evidence="3 4">
    <name type="scientific">Candidatus Kaiserbacteria bacterium RIFOXYD1_FULL_47_14</name>
    <dbReference type="NCBI Taxonomy" id="1798533"/>
    <lineage>
        <taxon>Bacteria</taxon>
        <taxon>Candidatus Kaiseribacteriota</taxon>
    </lineage>
</organism>
<keyword evidence="2" id="KW-0472">Membrane</keyword>
<feature type="region of interest" description="Disordered" evidence="1">
    <location>
        <begin position="1"/>
        <end position="30"/>
    </location>
</feature>
<proteinExistence type="predicted"/>
<keyword evidence="2" id="KW-1133">Transmembrane helix</keyword>
<accession>A0A1F6G7Y7</accession>